<evidence type="ECO:0000256" key="3">
    <source>
        <dbReference type="ARBA" id="ARBA00022490"/>
    </source>
</evidence>
<name>A0ABM0ME17_SACKO</name>
<evidence type="ECO:0000256" key="7">
    <source>
        <dbReference type="ARBA" id="ARBA00029449"/>
    </source>
</evidence>
<evidence type="ECO:0000256" key="4">
    <source>
        <dbReference type="ARBA" id="ARBA00022794"/>
    </source>
</evidence>
<keyword evidence="6" id="KW-0966">Cell projection</keyword>
<feature type="compositionally biased region" description="Basic and acidic residues" evidence="8">
    <location>
        <begin position="172"/>
        <end position="183"/>
    </location>
</feature>
<evidence type="ECO:0000313" key="10">
    <source>
        <dbReference type="RefSeq" id="XP_006818258.1"/>
    </source>
</evidence>
<dbReference type="GeneID" id="100373815"/>
<dbReference type="Pfam" id="PF06730">
    <property type="entry name" value="FAM92"/>
    <property type="match status" value="1"/>
</dbReference>
<dbReference type="InterPro" id="IPR027267">
    <property type="entry name" value="AH/BAR_dom_sf"/>
</dbReference>
<feature type="compositionally biased region" description="Polar residues" evidence="8">
    <location>
        <begin position="285"/>
        <end position="298"/>
    </location>
</feature>
<reference evidence="10" key="1">
    <citation type="submission" date="2025-08" db="UniProtKB">
        <authorList>
            <consortium name="RefSeq"/>
        </authorList>
    </citation>
    <scope>IDENTIFICATION</scope>
    <source>
        <tissue evidence="10">Testes</tissue>
    </source>
</reference>
<keyword evidence="9" id="KW-1185">Reference proteome</keyword>
<feature type="compositionally biased region" description="Polar residues" evidence="8">
    <location>
        <begin position="307"/>
        <end position="318"/>
    </location>
</feature>
<dbReference type="CDD" id="cd07598">
    <property type="entry name" value="BAR_FAM92"/>
    <property type="match status" value="1"/>
</dbReference>
<dbReference type="RefSeq" id="XP_006818258.1">
    <property type="nucleotide sequence ID" value="XM_006818195.1"/>
</dbReference>
<feature type="region of interest" description="Disordered" evidence="8">
    <location>
        <begin position="1"/>
        <end position="48"/>
    </location>
</feature>
<evidence type="ECO:0000256" key="6">
    <source>
        <dbReference type="ARBA" id="ARBA00023273"/>
    </source>
</evidence>
<evidence type="ECO:0000313" key="9">
    <source>
        <dbReference type="Proteomes" id="UP000694865"/>
    </source>
</evidence>
<keyword evidence="3" id="KW-0963">Cytoplasm</keyword>
<dbReference type="Gene3D" id="1.20.1270.60">
    <property type="entry name" value="Arfaptin homology (AH) domain/BAR domain"/>
    <property type="match status" value="1"/>
</dbReference>
<dbReference type="SUPFAM" id="SSF103657">
    <property type="entry name" value="BAR/IMD domain-like"/>
    <property type="match status" value="1"/>
</dbReference>
<dbReference type="Proteomes" id="UP000694865">
    <property type="component" value="Unplaced"/>
</dbReference>
<evidence type="ECO:0000256" key="2">
    <source>
        <dbReference type="ARBA" id="ARBA00004245"/>
    </source>
</evidence>
<evidence type="ECO:0000256" key="5">
    <source>
        <dbReference type="ARBA" id="ARBA00023212"/>
    </source>
</evidence>
<dbReference type="InterPro" id="IPR035590">
    <property type="entry name" value="BAR_CBAR1/2"/>
</dbReference>
<feature type="region of interest" description="Disordered" evidence="8">
    <location>
        <begin position="172"/>
        <end position="198"/>
    </location>
</feature>
<protein>
    <submittedName>
        <fullName evidence="10">Protein FAM92A1-like isoform X2</fullName>
    </submittedName>
</protein>
<feature type="region of interest" description="Disordered" evidence="8">
    <location>
        <begin position="261"/>
        <end position="335"/>
    </location>
</feature>
<proteinExistence type="inferred from homology"/>
<gene>
    <name evidence="10" type="primary">LOC100373815</name>
</gene>
<organism evidence="9 10">
    <name type="scientific">Saccoglossus kowalevskii</name>
    <name type="common">Acorn worm</name>
    <dbReference type="NCBI Taxonomy" id="10224"/>
    <lineage>
        <taxon>Eukaryota</taxon>
        <taxon>Metazoa</taxon>
        <taxon>Hemichordata</taxon>
        <taxon>Enteropneusta</taxon>
        <taxon>Harrimaniidae</taxon>
        <taxon>Saccoglossus</taxon>
    </lineage>
</organism>
<comment type="similarity">
    <text evidence="7">Belongs to the CIBAR family.</text>
</comment>
<dbReference type="PANTHER" id="PTHR21223:SF2">
    <property type="entry name" value="CBY1-INTERACTING BAR DOMAIN-CONTAINING PROTEIN HOMOLOG"/>
    <property type="match status" value="1"/>
</dbReference>
<accession>A0ABM0ME17</accession>
<dbReference type="PANTHER" id="PTHR21223">
    <property type="entry name" value="CBY1-INTERACTING BAR DOMAIN-CONTAINING PROTEIN HOMOLOG"/>
    <property type="match status" value="1"/>
</dbReference>
<feature type="compositionally biased region" description="Polar residues" evidence="8">
    <location>
        <begin position="10"/>
        <end position="21"/>
    </location>
</feature>
<evidence type="ECO:0000256" key="1">
    <source>
        <dbReference type="ARBA" id="ARBA00004138"/>
    </source>
</evidence>
<dbReference type="InterPro" id="IPR009602">
    <property type="entry name" value="CBAR/FAM92"/>
</dbReference>
<comment type="subcellular location">
    <subcellularLocation>
        <location evidence="1">Cell projection</location>
        <location evidence="1">Cilium</location>
    </subcellularLocation>
    <subcellularLocation>
        <location evidence="2">Cytoplasm</location>
        <location evidence="2">Cytoskeleton</location>
    </subcellularLocation>
</comment>
<sequence>MSAAHLGSYRGSTRSTTAINSSHHHRTVSYSPPRGHAQSSPGYIPPRARENQSKFVQSRIGSTEKHFADLCQQIAAYTRKTARLRDKGDDVAKALLTYADSETPSMKSGLTSFAECMSSVQDYRNAEVLRLESKVVTPLTLYGTECKHAKADLRASFSAYHKEQAQQKKLEKIRQKNPGDRHQISQAESELQKASVDATRSTKALEDEMDRFEKKKLQDIKTILRDFVNVELSFHSKALEVYSNAYQYLMSINDEEDLEDFRNSLRPPSTPGQSRYGMFAAHSKGSLNSTGHSANRTPNMERGTRAGGSSHTNGNNMNDYDDDESEDEESSYYAS</sequence>
<keyword evidence="4" id="KW-0970">Cilium biogenesis/degradation</keyword>
<feature type="compositionally biased region" description="Acidic residues" evidence="8">
    <location>
        <begin position="319"/>
        <end position="335"/>
    </location>
</feature>
<evidence type="ECO:0000256" key="8">
    <source>
        <dbReference type="SAM" id="MobiDB-lite"/>
    </source>
</evidence>
<keyword evidence="5" id="KW-0206">Cytoskeleton</keyword>